<organism evidence="3 4">
    <name type="scientific">Aegilops tauschii subsp. strangulata</name>
    <name type="common">Goatgrass</name>
    <dbReference type="NCBI Taxonomy" id="200361"/>
    <lineage>
        <taxon>Eukaryota</taxon>
        <taxon>Viridiplantae</taxon>
        <taxon>Streptophyta</taxon>
        <taxon>Embryophyta</taxon>
        <taxon>Tracheophyta</taxon>
        <taxon>Spermatophyta</taxon>
        <taxon>Magnoliopsida</taxon>
        <taxon>Liliopsida</taxon>
        <taxon>Poales</taxon>
        <taxon>Poaceae</taxon>
        <taxon>BOP clade</taxon>
        <taxon>Pooideae</taxon>
        <taxon>Triticodae</taxon>
        <taxon>Triticeae</taxon>
        <taxon>Triticinae</taxon>
        <taxon>Aegilops</taxon>
    </lineage>
</organism>
<evidence type="ECO:0000259" key="2">
    <source>
        <dbReference type="PROSITE" id="PS51489"/>
    </source>
</evidence>
<reference evidence="4" key="1">
    <citation type="journal article" date="2014" name="Science">
        <title>Ancient hybridizations among the ancestral genomes of bread wheat.</title>
        <authorList>
            <consortium name="International Wheat Genome Sequencing Consortium,"/>
            <person name="Marcussen T."/>
            <person name="Sandve S.R."/>
            <person name="Heier L."/>
            <person name="Spannagl M."/>
            <person name="Pfeifer M."/>
            <person name="Jakobsen K.S."/>
            <person name="Wulff B.B."/>
            <person name="Steuernagel B."/>
            <person name="Mayer K.F."/>
            <person name="Olsen O.A."/>
        </authorList>
    </citation>
    <scope>NUCLEOTIDE SEQUENCE [LARGE SCALE GENOMIC DNA]</scope>
    <source>
        <strain evidence="4">cv. AL8/78</strain>
    </source>
</reference>
<reference evidence="3" key="4">
    <citation type="submission" date="2019-03" db="UniProtKB">
        <authorList>
            <consortium name="EnsemblPlants"/>
        </authorList>
    </citation>
    <scope>IDENTIFICATION</scope>
</reference>
<dbReference type="Pfam" id="PF08311">
    <property type="entry name" value="Mad3_BUB1_I"/>
    <property type="match status" value="1"/>
</dbReference>
<feature type="region of interest" description="Disordered" evidence="1">
    <location>
        <begin position="1"/>
        <end position="21"/>
    </location>
</feature>
<dbReference type="AlphaFoldDB" id="A0A453KCV2"/>
<reference evidence="4" key="2">
    <citation type="journal article" date="2017" name="Nat. Plants">
        <title>The Aegilops tauschii genome reveals multiple impacts of transposons.</title>
        <authorList>
            <person name="Zhao G."/>
            <person name="Zou C."/>
            <person name="Li K."/>
            <person name="Wang K."/>
            <person name="Li T."/>
            <person name="Gao L."/>
            <person name="Zhang X."/>
            <person name="Wang H."/>
            <person name="Yang Z."/>
            <person name="Liu X."/>
            <person name="Jiang W."/>
            <person name="Mao L."/>
            <person name="Kong X."/>
            <person name="Jiao Y."/>
            <person name="Jia J."/>
        </authorList>
    </citation>
    <scope>NUCLEOTIDE SEQUENCE [LARGE SCALE GENOMIC DNA]</scope>
    <source>
        <strain evidence="4">cv. AL8/78</strain>
    </source>
</reference>
<evidence type="ECO:0000313" key="4">
    <source>
        <dbReference type="Proteomes" id="UP000015105"/>
    </source>
</evidence>
<feature type="domain" description="BUB1 N-terminal" evidence="2">
    <location>
        <begin position="32"/>
        <end position="123"/>
    </location>
</feature>
<reference evidence="3" key="5">
    <citation type="journal article" date="2021" name="G3 (Bethesda)">
        <title>Aegilops tauschii genome assembly Aet v5.0 features greater sequence contiguity and improved annotation.</title>
        <authorList>
            <person name="Wang L."/>
            <person name="Zhu T."/>
            <person name="Rodriguez J.C."/>
            <person name="Deal K.R."/>
            <person name="Dubcovsky J."/>
            <person name="McGuire P.E."/>
            <person name="Lux T."/>
            <person name="Spannagl M."/>
            <person name="Mayer K.F.X."/>
            <person name="Baldrich P."/>
            <person name="Meyers B.C."/>
            <person name="Huo N."/>
            <person name="Gu Y.Q."/>
            <person name="Zhou H."/>
            <person name="Devos K.M."/>
            <person name="Bennetzen J.L."/>
            <person name="Unver T."/>
            <person name="Budak H."/>
            <person name="Gulick P.J."/>
            <person name="Galiba G."/>
            <person name="Kalapos B."/>
            <person name="Nelson D.R."/>
            <person name="Li P."/>
            <person name="You F.M."/>
            <person name="Luo M.C."/>
            <person name="Dvorak J."/>
        </authorList>
    </citation>
    <scope>NUCLEOTIDE SEQUENCE [LARGE SCALE GENOMIC DNA]</scope>
    <source>
        <strain evidence="3">cv. AL8/78</strain>
    </source>
</reference>
<dbReference type="PANTHER" id="PTHR14030">
    <property type="entry name" value="MITOTIC CHECKPOINT SERINE/THREONINE-PROTEIN KINASE BUB1"/>
    <property type="match status" value="1"/>
</dbReference>
<dbReference type="GO" id="GO:0051754">
    <property type="term" value="P:meiotic sister chromatid cohesion, centromeric"/>
    <property type="evidence" value="ECO:0007669"/>
    <property type="project" value="TreeGrafter"/>
</dbReference>
<dbReference type="EnsemblPlants" id="AET5Gv20371100.4">
    <property type="protein sequence ID" value="AET5Gv20371100.4"/>
    <property type="gene ID" value="AET5Gv20371100"/>
</dbReference>
<keyword evidence="4" id="KW-1185">Reference proteome</keyword>
<reference evidence="3" key="3">
    <citation type="journal article" date="2017" name="Nature">
        <title>Genome sequence of the progenitor of the wheat D genome Aegilops tauschii.</title>
        <authorList>
            <person name="Luo M.C."/>
            <person name="Gu Y.Q."/>
            <person name="Puiu D."/>
            <person name="Wang H."/>
            <person name="Twardziok S.O."/>
            <person name="Deal K.R."/>
            <person name="Huo N."/>
            <person name="Zhu T."/>
            <person name="Wang L."/>
            <person name="Wang Y."/>
            <person name="McGuire P.E."/>
            <person name="Liu S."/>
            <person name="Long H."/>
            <person name="Ramasamy R.K."/>
            <person name="Rodriguez J.C."/>
            <person name="Van S.L."/>
            <person name="Yuan L."/>
            <person name="Wang Z."/>
            <person name="Xia Z."/>
            <person name="Xiao L."/>
            <person name="Anderson O.D."/>
            <person name="Ouyang S."/>
            <person name="Liang Y."/>
            <person name="Zimin A.V."/>
            <person name="Pertea G."/>
            <person name="Qi P."/>
            <person name="Bennetzen J.L."/>
            <person name="Dai X."/>
            <person name="Dawson M.W."/>
            <person name="Muller H.G."/>
            <person name="Kugler K."/>
            <person name="Rivarola-Duarte L."/>
            <person name="Spannagl M."/>
            <person name="Mayer K.F.X."/>
            <person name="Lu F.H."/>
            <person name="Bevan M.W."/>
            <person name="Leroy P."/>
            <person name="Li P."/>
            <person name="You F.M."/>
            <person name="Sun Q."/>
            <person name="Liu Z."/>
            <person name="Lyons E."/>
            <person name="Wicker T."/>
            <person name="Salzberg S.L."/>
            <person name="Devos K.M."/>
            <person name="Dvorak J."/>
        </authorList>
    </citation>
    <scope>NUCLEOTIDE SEQUENCE [LARGE SCALE GENOMIC DNA]</scope>
    <source>
        <strain evidence="3">cv. AL8/78</strain>
    </source>
</reference>
<dbReference type="Gene3D" id="1.25.40.430">
    <property type="match status" value="1"/>
</dbReference>
<sequence>ATDPTNTPMAAAADHQHGHIDKEKEKELLSSVVGDIRCYSGSDPLRPWLRGIRRLEGSLPPATLREKLPRFLQKCAEEFQDEPRYRDDPRYLRVWIQMVSHLLLYQTIAPADYARVSFCWGIY</sequence>
<dbReference type="InterPro" id="IPR013212">
    <property type="entry name" value="Mad3/Bub1_I"/>
</dbReference>
<dbReference type="PROSITE" id="PS51489">
    <property type="entry name" value="BUB1_N"/>
    <property type="match status" value="1"/>
</dbReference>
<dbReference type="InterPro" id="IPR015661">
    <property type="entry name" value="Bub1/Mad3"/>
</dbReference>
<dbReference type="GO" id="GO:0007094">
    <property type="term" value="P:mitotic spindle assembly checkpoint signaling"/>
    <property type="evidence" value="ECO:0007669"/>
    <property type="project" value="InterPro"/>
</dbReference>
<name>A0A453KCV2_AEGTS</name>
<protein>
    <recommendedName>
        <fullName evidence="2">BUB1 N-terminal domain-containing protein</fullName>
    </recommendedName>
</protein>
<accession>A0A453KCV2</accession>
<dbReference type="SMART" id="SM00777">
    <property type="entry name" value="Mad3_BUB1_I"/>
    <property type="match status" value="1"/>
</dbReference>
<dbReference type="Proteomes" id="UP000015105">
    <property type="component" value="Chromosome 5D"/>
</dbReference>
<proteinExistence type="predicted"/>
<evidence type="ECO:0000256" key="1">
    <source>
        <dbReference type="SAM" id="MobiDB-lite"/>
    </source>
</evidence>
<evidence type="ECO:0000313" key="3">
    <source>
        <dbReference type="EnsemblPlants" id="AET5Gv20371100.4"/>
    </source>
</evidence>
<dbReference type="Gramene" id="AET5Gv20371100.4">
    <property type="protein sequence ID" value="AET5Gv20371100.4"/>
    <property type="gene ID" value="AET5Gv20371100"/>
</dbReference>
<dbReference type="GO" id="GO:0004672">
    <property type="term" value="F:protein kinase activity"/>
    <property type="evidence" value="ECO:0007669"/>
    <property type="project" value="TreeGrafter"/>
</dbReference>
<dbReference type="PANTHER" id="PTHR14030:SF2">
    <property type="entry name" value="OS11G0128700 PROTEIN"/>
    <property type="match status" value="1"/>
</dbReference>